<evidence type="ECO:0000313" key="4">
    <source>
        <dbReference type="Proteomes" id="UP000294155"/>
    </source>
</evidence>
<gene>
    <name evidence="3" type="ORF">EWM57_02115</name>
</gene>
<dbReference type="NCBIfam" id="TIGR04183">
    <property type="entry name" value="Por_Secre_tail"/>
    <property type="match status" value="1"/>
</dbReference>
<dbReference type="RefSeq" id="WP_129919476.1">
    <property type="nucleotide sequence ID" value="NZ_SEWE01000003.1"/>
</dbReference>
<keyword evidence="4" id="KW-1185">Reference proteome</keyword>
<sequence length="414" mass="43960">MRLFTFLTAGLLLTAGLSYAQQQPLKVLFDATRAEMANNADWVIDADLHNLGVGSNGAMTTGAGSDSNPQRFPNPAQSGITANTPETYWQGAISSWGVALVKRGFQVETLPYNARLTYGDASNVQDLSNYQVYIVDEPNIRFSTAEKAALLNYVRNGGGLLMISDHDNSDRNGDGWDSPEIWNDLMQPTAGAPSVFGFTFDLNNLVVNTTNVAALPTDSLLHGPAGHVAAMEYHNGATMTLNPTANPSVRGIIYKPGVAAGGTTGAFMAYARYGKGKVVALGDSSPADDGTGDPGDSLYNGWSAEANGDHARVLLNATIWLSIPKRTTLATRNAAQAGIRLYPNPATDRLHLSSPTKPAQVRWVNSLGQAVAVAPVAETSGELVYDLTALPAGLYLAHITLADGQVVSQRVERR</sequence>
<dbReference type="SUPFAM" id="SSF52317">
    <property type="entry name" value="Class I glutamine amidotransferase-like"/>
    <property type="match status" value="1"/>
</dbReference>
<dbReference type="AlphaFoldDB" id="A0A4Q5LHK0"/>
<evidence type="ECO:0000256" key="1">
    <source>
        <dbReference type="SAM" id="SignalP"/>
    </source>
</evidence>
<reference evidence="3 4" key="1">
    <citation type="submission" date="2019-02" db="EMBL/GenBank/DDBJ databases">
        <title>Bacterial novel species isolated from soil.</title>
        <authorList>
            <person name="Jung H.-Y."/>
        </authorList>
    </citation>
    <scope>NUCLEOTIDE SEQUENCE [LARGE SCALE GENOMIC DNA]</scope>
    <source>
        <strain evidence="3 4">1-3-3-3</strain>
    </source>
</reference>
<comment type="caution">
    <text evidence="3">The sequence shown here is derived from an EMBL/GenBank/DDBJ whole genome shotgun (WGS) entry which is preliminary data.</text>
</comment>
<feature type="signal peptide" evidence="1">
    <location>
        <begin position="1"/>
        <end position="20"/>
    </location>
</feature>
<feature type="chain" id="PRO_5020218586" evidence="1">
    <location>
        <begin position="21"/>
        <end position="414"/>
    </location>
</feature>
<protein>
    <submittedName>
        <fullName evidence="3">T9SS type A sorting domain-containing protein</fullName>
    </submittedName>
</protein>
<keyword evidence="1" id="KW-0732">Signal</keyword>
<dbReference type="EMBL" id="SEWE01000003">
    <property type="protein sequence ID" value="RYU83762.1"/>
    <property type="molecule type" value="Genomic_DNA"/>
</dbReference>
<evidence type="ECO:0000259" key="2">
    <source>
        <dbReference type="Pfam" id="PF18962"/>
    </source>
</evidence>
<dbReference type="Proteomes" id="UP000294155">
    <property type="component" value="Unassembled WGS sequence"/>
</dbReference>
<dbReference type="InterPro" id="IPR026444">
    <property type="entry name" value="Secre_tail"/>
</dbReference>
<dbReference type="OrthoDB" id="9811262at2"/>
<accession>A0A4Q5LHK0</accession>
<feature type="domain" description="Secretion system C-terminal sorting" evidence="2">
    <location>
        <begin position="341"/>
        <end position="408"/>
    </location>
</feature>
<dbReference type="Pfam" id="PF18962">
    <property type="entry name" value="Por_Secre_tail"/>
    <property type="match status" value="1"/>
</dbReference>
<proteinExistence type="predicted"/>
<dbReference type="InterPro" id="IPR029062">
    <property type="entry name" value="Class_I_gatase-like"/>
</dbReference>
<evidence type="ECO:0000313" key="3">
    <source>
        <dbReference type="EMBL" id="RYU83762.1"/>
    </source>
</evidence>
<name>A0A4Q5LHK0_9BACT</name>
<dbReference type="Gene3D" id="3.40.50.880">
    <property type="match status" value="1"/>
</dbReference>
<organism evidence="3 4">
    <name type="scientific">Hymenobacter persicinus</name>
    <dbReference type="NCBI Taxonomy" id="2025506"/>
    <lineage>
        <taxon>Bacteria</taxon>
        <taxon>Pseudomonadati</taxon>
        <taxon>Bacteroidota</taxon>
        <taxon>Cytophagia</taxon>
        <taxon>Cytophagales</taxon>
        <taxon>Hymenobacteraceae</taxon>
        <taxon>Hymenobacter</taxon>
    </lineage>
</organism>